<evidence type="ECO:0000256" key="6">
    <source>
        <dbReference type="ARBA" id="ARBA00023136"/>
    </source>
</evidence>
<evidence type="ECO:0000256" key="7">
    <source>
        <dbReference type="SAM" id="Phobius"/>
    </source>
</evidence>
<keyword evidence="4 7" id="KW-0812">Transmembrane</keyword>
<dbReference type="Proteomes" id="UP001596492">
    <property type="component" value="Unassembled WGS sequence"/>
</dbReference>
<feature type="transmembrane region" description="Helical" evidence="7">
    <location>
        <begin position="39"/>
        <end position="65"/>
    </location>
</feature>
<dbReference type="EMBL" id="JBHTBR010000005">
    <property type="protein sequence ID" value="MFC7292454.1"/>
    <property type="molecule type" value="Genomic_DNA"/>
</dbReference>
<evidence type="ECO:0000256" key="1">
    <source>
        <dbReference type="ARBA" id="ARBA00004651"/>
    </source>
</evidence>
<sequence>MDFSIWLALCVLFFSGGLTPGPAVMLVTASSLKYSVGPAMIAGVGISTANLFWIALAVSGAAALAATFPDFFLFLKLGGVAFIFWLAWNMVRNSHTIDLENRNIPRRRVLFAKGLGLQLANPNALVFFGGLLPAYISSDQPLLPQIFIIVITITVTELFGLGVYAIAAERLARNFHSENFVKWFNRAAALLMMGSALFALYVTLFPPSNIH</sequence>
<keyword evidence="3" id="KW-1003">Cell membrane</keyword>
<comment type="similarity">
    <text evidence="2">Belongs to the Rht family.</text>
</comment>
<evidence type="ECO:0000256" key="5">
    <source>
        <dbReference type="ARBA" id="ARBA00022989"/>
    </source>
</evidence>
<accession>A0ABW2IMS0</accession>
<dbReference type="InterPro" id="IPR001123">
    <property type="entry name" value="LeuE-type"/>
</dbReference>
<feature type="transmembrane region" description="Helical" evidence="7">
    <location>
        <begin position="71"/>
        <end position="88"/>
    </location>
</feature>
<reference evidence="9" key="1">
    <citation type="journal article" date="2019" name="Int. J. Syst. Evol. Microbiol.">
        <title>The Global Catalogue of Microorganisms (GCM) 10K type strain sequencing project: providing services to taxonomists for standard genome sequencing and annotation.</title>
        <authorList>
            <consortium name="The Broad Institute Genomics Platform"/>
            <consortium name="The Broad Institute Genome Sequencing Center for Infectious Disease"/>
            <person name="Wu L."/>
            <person name="Ma J."/>
        </authorList>
    </citation>
    <scope>NUCLEOTIDE SEQUENCE [LARGE SCALE GENOMIC DNA]</scope>
    <source>
        <strain evidence="9">CCUG 51308</strain>
    </source>
</reference>
<feature type="transmembrane region" description="Helical" evidence="7">
    <location>
        <begin position="6"/>
        <end position="27"/>
    </location>
</feature>
<keyword evidence="5 7" id="KW-1133">Transmembrane helix</keyword>
<proteinExistence type="inferred from homology"/>
<name>A0ABW2IMS0_9PROT</name>
<feature type="transmembrane region" description="Helical" evidence="7">
    <location>
        <begin position="109"/>
        <end position="136"/>
    </location>
</feature>
<dbReference type="PANTHER" id="PTHR30086">
    <property type="entry name" value="ARGININE EXPORTER PROTEIN ARGO"/>
    <property type="match status" value="1"/>
</dbReference>
<organism evidence="8 9">
    <name type="scientific">Hirschia litorea</name>
    <dbReference type="NCBI Taxonomy" id="1199156"/>
    <lineage>
        <taxon>Bacteria</taxon>
        <taxon>Pseudomonadati</taxon>
        <taxon>Pseudomonadota</taxon>
        <taxon>Alphaproteobacteria</taxon>
        <taxon>Hyphomonadales</taxon>
        <taxon>Hyphomonadaceae</taxon>
        <taxon>Hirschia</taxon>
    </lineage>
</organism>
<evidence type="ECO:0000256" key="2">
    <source>
        <dbReference type="ARBA" id="ARBA00007928"/>
    </source>
</evidence>
<keyword evidence="6 7" id="KW-0472">Membrane</keyword>
<feature type="transmembrane region" description="Helical" evidence="7">
    <location>
        <begin position="142"/>
        <end position="166"/>
    </location>
</feature>
<keyword evidence="9" id="KW-1185">Reference proteome</keyword>
<dbReference type="PANTHER" id="PTHR30086:SF14">
    <property type="entry name" value="HOMOSERINE_HOMOSERINE LACTONE EFFLUX PROTEIN"/>
    <property type="match status" value="1"/>
</dbReference>
<evidence type="ECO:0000256" key="4">
    <source>
        <dbReference type="ARBA" id="ARBA00022692"/>
    </source>
</evidence>
<dbReference type="RefSeq" id="WP_382167890.1">
    <property type="nucleotide sequence ID" value="NZ_JBHTBR010000005.1"/>
</dbReference>
<protein>
    <submittedName>
        <fullName evidence="8">LysE family translocator</fullName>
    </submittedName>
</protein>
<feature type="transmembrane region" description="Helical" evidence="7">
    <location>
        <begin position="187"/>
        <end position="205"/>
    </location>
</feature>
<evidence type="ECO:0000256" key="3">
    <source>
        <dbReference type="ARBA" id="ARBA00022475"/>
    </source>
</evidence>
<evidence type="ECO:0000313" key="8">
    <source>
        <dbReference type="EMBL" id="MFC7292454.1"/>
    </source>
</evidence>
<gene>
    <name evidence="8" type="ORF">ACFQS8_12560</name>
</gene>
<dbReference type="Pfam" id="PF01810">
    <property type="entry name" value="LysE"/>
    <property type="match status" value="1"/>
</dbReference>
<comment type="caution">
    <text evidence="8">The sequence shown here is derived from an EMBL/GenBank/DDBJ whole genome shotgun (WGS) entry which is preliminary data.</text>
</comment>
<comment type="subcellular location">
    <subcellularLocation>
        <location evidence="1">Cell membrane</location>
        <topology evidence="1">Multi-pass membrane protein</topology>
    </subcellularLocation>
</comment>
<evidence type="ECO:0000313" key="9">
    <source>
        <dbReference type="Proteomes" id="UP001596492"/>
    </source>
</evidence>